<dbReference type="SMART" id="SM01039">
    <property type="entry name" value="BRICHOS"/>
    <property type="match status" value="1"/>
</dbReference>
<evidence type="ECO:0000256" key="1">
    <source>
        <dbReference type="ARBA" id="ARBA00004606"/>
    </source>
</evidence>
<dbReference type="PROSITE" id="PS50869">
    <property type="entry name" value="BRICHOS"/>
    <property type="match status" value="1"/>
</dbReference>
<evidence type="ECO:0000256" key="8">
    <source>
        <dbReference type="ARBA" id="ARBA00023180"/>
    </source>
</evidence>
<keyword evidence="9" id="KW-1003">Cell membrane</keyword>
<comment type="similarity">
    <text evidence="2 9">Belongs to the ITM2 family.</text>
</comment>
<keyword evidence="5 9" id="KW-1133">Transmembrane helix</keyword>
<dbReference type="PANTHER" id="PTHR10962:SF7">
    <property type="entry name" value="INTEGRAL MEMBRANE PROTEIN 2A"/>
    <property type="match status" value="1"/>
</dbReference>
<dbReference type="GO" id="GO:0005886">
    <property type="term" value="C:plasma membrane"/>
    <property type="evidence" value="ECO:0007669"/>
    <property type="project" value="UniProtKB-UniRule"/>
</dbReference>
<protein>
    <recommendedName>
        <fullName evidence="9">Integral membrane protein 2</fullName>
    </recommendedName>
</protein>
<dbReference type="Pfam" id="PF04089">
    <property type="entry name" value="BRICHOS"/>
    <property type="match status" value="1"/>
</dbReference>
<dbReference type="AlphaFoldDB" id="A0AAY5KRY1"/>
<proteinExistence type="inferred from homology"/>
<keyword evidence="8" id="KW-0325">Glycoprotein</keyword>
<keyword evidence="4 9" id="KW-0735">Signal-anchor</keyword>
<feature type="transmembrane region" description="Helical" evidence="9">
    <location>
        <begin position="47"/>
        <end position="71"/>
    </location>
</feature>
<comment type="subcellular location">
    <subcellularLocation>
        <location evidence="1 9">Membrane</location>
        <topology evidence="1 9">Single-pass type II membrane protein</topology>
    </subcellularLocation>
</comment>
<feature type="domain" description="BRICHOS" evidence="10">
    <location>
        <begin position="122"/>
        <end position="217"/>
    </location>
</feature>
<dbReference type="Proteomes" id="UP000265140">
    <property type="component" value="Chromosome 4"/>
</dbReference>
<reference evidence="11" key="2">
    <citation type="submission" date="2025-08" db="UniProtKB">
        <authorList>
            <consortium name="Ensembl"/>
        </authorList>
    </citation>
    <scope>IDENTIFICATION</scope>
</reference>
<dbReference type="GeneTree" id="ENSGT00950000183115"/>
<organism evidence="11 12">
    <name type="scientific">Esox lucius</name>
    <name type="common">Northern pike</name>
    <dbReference type="NCBI Taxonomy" id="8010"/>
    <lineage>
        <taxon>Eukaryota</taxon>
        <taxon>Metazoa</taxon>
        <taxon>Chordata</taxon>
        <taxon>Craniata</taxon>
        <taxon>Vertebrata</taxon>
        <taxon>Euteleostomi</taxon>
        <taxon>Actinopterygii</taxon>
        <taxon>Neopterygii</taxon>
        <taxon>Teleostei</taxon>
        <taxon>Protacanthopterygii</taxon>
        <taxon>Esociformes</taxon>
        <taxon>Esocidae</taxon>
        <taxon>Esox</taxon>
    </lineage>
</organism>
<evidence type="ECO:0000256" key="5">
    <source>
        <dbReference type="ARBA" id="ARBA00022989"/>
    </source>
</evidence>
<evidence type="ECO:0000256" key="6">
    <source>
        <dbReference type="ARBA" id="ARBA00023136"/>
    </source>
</evidence>
<dbReference type="InterPro" id="IPR040145">
    <property type="entry name" value="ITM2"/>
</dbReference>
<keyword evidence="6 9" id="KW-0472">Membrane</keyword>
<evidence type="ECO:0000256" key="9">
    <source>
        <dbReference type="RuleBase" id="RU367061"/>
    </source>
</evidence>
<reference evidence="11 12" key="1">
    <citation type="submission" date="2020-02" db="EMBL/GenBank/DDBJ databases">
        <title>Esox lucius (northern pike) genome, fEsoLuc1, primary haplotype.</title>
        <authorList>
            <person name="Myers G."/>
            <person name="Karagic N."/>
            <person name="Meyer A."/>
            <person name="Pippel M."/>
            <person name="Reichard M."/>
            <person name="Winkler S."/>
            <person name="Tracey A."/>
            <person name="Sims Y."/>
            <person name="Howe K."/>
            <person name="Rhie A."/>
            <person name="Formenti G."/>
            <person name="Durbin R."/>
            <person name="Fedrigo O."/>
            <person name="Jarvis E.D."/>
        </authorList>
    </citation>
    <scope>NUCLEOTIDE SEQUENCE [LARGE SCALE GENOMIC DNA]</scope>
</reference>
<evidence type="ECO:0000256" key="2">
    <source>
        <dbReference type="ARBA" id="ARBA00006794"/>
    </source>
</evidence>
<dbReference type="PANTHER" id="PTHR10962">
    <property type="entry name" value="INTEGRAL TRANSMEMBRANE PROTEIN 2"/>
    <property type="match status" value="1"/>
</dbReference>
<dbReference type="GO" id="GO:0070062">
    <property type="term" value="C:extracellular exosome"/>
    <property type="evidence" value="ECO:0007669"/>
    <property type="project" value="TreeGrafter"/>
</dbReference>
<keyword evidence="7" id="KW-1015">Disulfide bond</keyword>
<evidence type="ECO:0000256" key="7">
    <source>
        <dbReference type="ARBA" id="ARBA00023157"/>
    </source>
</evidence>
<keyword evidence="12" id="KW-1185">Reference proteome</keyword>
<gene>
    <name evidence="11" type="primary">ITM2A</name>
</gene>
<name>A0AAY5KRY1_ESOLU</name>
<reference evidence="11" key="3">
    <citation type="submission" date="2025-09" db="UniProtKB">
        <authorList>
            <consortium name="Ensembl"/>
        </authorList>
    </citation>
    <scope>IDENTIFICATION</scope>
</reference>
<dbReference type="Ensembl" id="ENSELUT00000103770.1">
    <property type="protein sequence ID" value="ENSELUP00000089262.1"/>
    <property type="gene ID" value="ENSELUG00000005189.3"/>
</dbReference>
<evidence type="ECO:0000313" key="12">
    <source>
        <dbReference type="Proteomes" id="UP000265140"/>
    </source>
</evidence>
<dbReference type="InterPro" id="IPR007084">
    <property type="entry name" value="BRICHOS_dom"/>
</dbReference>
<dbReference type="GO" id="GO:0001540">
    <property type="term" value="F:amyloid-beta binding"/>
    <property type="evidence" value="ECO:0007669"/>
    <property type="project" value="TreeGrafter"/>
</dbReference>
<dbReference type="GO" id="GO:0042985">
    <property type="term" value="P:negative regulation of amyloid precursor protein biosynthetic process"/>
    <property type="evidence" value="ECO:0007669"/>
    <property type="project" value="TreeGrafter"/>
</dbReference>
<keyword evidence="3 9" id="KW-0812">Transmembrane</keyword>
<evidence type="ECO:0000256" key="4">
    <source>
        <dbReference type="ARBA" id="ARBA00022968"/>
    </source>
</evidence>
<evidence type="ECO:0000313" key="11">
    <source>
        <dbReference type="Ensembl" id="ENSELUP00000089262.1"/>
    </source>
</evidence>
<dbReference type="GO" id="GO:0005794">
    <property type="term" value="C:Golgi apparatus"/>
    <property type="evidence" value="ECO:0007669"/>
    <property type="project" value="TreeGrafter"/>
</dbReference>
<evidence type="ECO:0000256" key="3">
    <source>
        <dbReference type="ARBA" id="ARBA00022692"/>
    </source>
</evidence>
<accession>A0AAY5KRY1</accession>
<evidence type="ECO:0000259" key="10">
    <source>
        <dbReference type="PROSITE" id="PS50869"/>
    </source>
</evidence>
<sequence>MVKLAFNSALAQKALQGKEAGLVSKKDPETASCVSSSSNKESTGRCLLTLLGLAFILSGVIVGAACLYRYYTPKRMYHGAMQFSEVSSRGAGESQPYYLPRVEEEVEISDNMAAISIPPPRFAQGDPAYILHDFNRKLTAYLDLTLKTCFVIPLNTSVVLPPQDLMDLFRQLMSGSYSNYRSYLIQEDLVVTERVSDITEMGFYIHRLCDGKDTYRMQRRSDLAAGGIQKRSVEECFTIHHFENTFVTETRICKA</sequence>